<dbReference type="Gene3D" id="3.30.530.20">
    <property type="match status" value="1"/>
</dbReference>
<keyword evidence="3" id="KW-1185">Reference proteome</keyword>
<evidence type="ECO:0000313" key="3">
    <source>
        <dbReference type="Proteomes" id="UP001336250"/>
    </source>
</evidence>
<dbReference type="PANTHER" id="PTHR39332:SF7">
    <property type="entry name" value="SRPBCC FAMILY PROTEIN"/>
    <property type="match status" value="1"/>
</dbReference>
<feature type="signal peptide" evidence="1">
    <location>
        <begin position="1"/>
        <end position="29"/>
    </location>
</feature>
<dbReference type="PANTHER" id="PTHR39332">
    <property type="entry name" value="BLL4707 PROTEIN"/>
    <property type="match status" value="1"/>
</dbReference>
<protein>
    <submittedName>
        <fullName evidence="2">SRPBCC family protein</fullName>
    </submittedName>
</protein>
<dbReference type="CDD" id="cd07821">
    <property type="entry name" value="PYR_PYL_RCAR_like"/>
    <property type="match status" value="1"/>
</dbReference>
<evidence type="ECO:0000313" key="2">
    <source>
        <dbReference type="EMBL" id="MEF7613442.1"/>
    </source>
</evidence>
<organism evidence="2 3">
    <name type="scientific">Aquincola agrisoli</name>
    <dbReference type="NCBI Taxonomy" id="3119538"/>
    <lineage>
        <taxon>Bacteria</taxon>
        <taxon>Pseudomonadati</taxon>
        <taxon>Pseudomonadota</taxon>
        <taxon>Betaproteobacteria</taxon>
        <taxon>Burkholderiales</taxon>
        <taxon>Sphaerotilaceae</taxon>
        <taxon>Aquincola</taxon>
    </lineage>
</organism>
<dbReference type="InterPro" id="IPR019587">
    <property type="entry name" value="Polyketide_cyclase/dehydratase"/>
</dbReference>
<dbReference type="InterPro" id="IPR023393">
    <property type="entry name" value="START-like_dom_sf"/>
</dbReference>
<keyword evidence="1" id="KW-0732">Signal</keyword>
<sequence length="185" mass="19889">MTLRPTAFSRRRAALACALLLSPLCAAWAHGPTPQRIDEQIEVAAPPAKVWALVGDFAHFARWNPALAASEADKGNTPGSRRTLRFAQGGQAAEELDDYSAAEMSLSYRSGREVDPAVLPASSYSARLRVLPAGSGSRIEFRARAYRADTRNDPAKGQDDAAAVKALQEYIKPALARAKEALEKG</sequence>
<name>A0AAW9QDQ9_9BURK</name>
<evidence type="ECO:0000256" key="1">
    <source>
        <dbReference type="SAM" id="SignalP"/>
    </source>
</evidence>
<dbReference type="Pfam" id="PF10604">
    <property type="entry name" value="Polyketide_cyc2"/>
    <property type="match status" value="1"/>
</dbReference>
<feature type="chain" id="PRO_5043835819" evidence="1">
    <location>
        <begin position="30"/>
        <end position="185"/>
    </location>
</feature>
<dbReference type="AlphaFoldDB" id="A0AAW9QDQ9"/>
<gene>
    <name evidence="2" type="ORF">V4F39_05915</name>
</gene>
<comment type="caution">
    <text evidence="2">The sequence shown here is derived from an EMBL/GenBank/DDBJ whole genome shotgun (WGS) entry which is preliminary data.</text>
</comment>
<dbReference type="SUPFAM" id="SSF55961">
    <property type="entry name" value="Bet v1-like"/>
    <property type="match status" value="1"/>
</dbReference>
<dbReference type="Proteomes" id="UP001336250">
    <property type="component" value="Unassembled WGS sequence"/>
</dbReference>
<dbReference type="EMBL" id="JAZIBG010000017">
    <property type="protein sequence ID" value="MEF7613442.1"/>
    <property type="molecule type" value="Genomic_DNA"/>
</dbReference>
<dbReference type="RefSeq" id="WP_332288381.1">
    <property type="nucleotide sequence ID" value="NZ_JAZIBG010000017.1"/>
</dbReference>
<accession>A0AAW9QDQ9</accession>
<reference evidence="2 3" key="1">
    <citation type="submission" date="2024-02" db="EMBL/GenBank/DDBJ databases">
        <title>Genome sequence of Aquincola sp. MAHUQ-54.</title>
        <authorList>
            <person name="Huq M.A."/>
        </authorList>
    </citation>
    <scope>NUCLEOTIDE SEQUENCE [LARGE SCALE GENOMIC DNA]</scope>
    <source>
        <strain evidence="2 3">MAHUQ-54</strain>
    </source>
</reference>
<proteinExistence type="predicted"/>